<protein>
    <submittedName>
        <fullName evidence="2">Hint domain-containing protein</fullName>
    </submittedName>
</protein>
<evidence type="ECO:0000313" key="2">
    <source>
        <dbReference type="EMBL" id="WRY33331.1"/>
    </source>
</evidence>
<dbReference type="Proteomes" id="UP001623290">
    <property type="component" value="Chromosome"/>
</dbReference>
<dbReference type="EMBL" id="CP135443">
    <property type="protein sequence ID" value="WRY33331.1"/>
    <property type="molecule type" value="Genomic_DNA"/>
</dbReference>
<dbReference type="InterPro" id="IPR028992">
    <property type="entry name" value="Hedgehog/Intein_dom"/>
</dbReference>
<dbReference type="RefSeq" id="WP_406720644.1">
    <property type="nucleotide sequence ID" value="NZ_CP135443.1"/>
</dbReference>
<organism evidence="2 3">
    <name type="scientific">Thioclava litoralis</name>
    <dbReference type="NCBI Taxonomy" id="3076557"/>
    <lineage>
        <taxon>Bacteria</taxon>
        <taxon>Pseudomonadati</taxon>
        <taxon>Pseudomonadota</taxon>
        <taxon>Alphaproteobacteria</taxon>
        <taxon>Rhodobacterales</taxon>
        <taxon>Paracoccaceae</taxon>
        <taxon>Thioclava</taxon>
    </lineage>
</organism>
<keyword evidence="3" id="KW-1185">Reference proteome</keyword>
<evidence type="ECO:0000313" key="3">
    <source>
        <dbReference type="Proteomes" id="UP001623290"/>
    </source>
</evidence>
<proteinExistence type="predicted"/>
<gene>
    <name evidence="2" type="ORF">RPE78_11660</name>
</gene>
<reference evidence="2 3" key="1">
    <citation type="submission" date="2023-09" db="EMBL/GenBank/DDBJ databases">
        <title>Thioclava shenzhenensis sp. nov., a multidrug resistant bacteria-antagonizing species isolated from coastal seawater.</title>
        <authorList>
            <person name="Long M."/>
        </authorList>
    </citation>
    <scope>NUCLEOTIDE SEQUENCE [LARGE SCALE GENOMIC DNA]</scope>
    <source>
        <strain evidence="2 3">FTW29</strain>
    </source>
</reference>
<dbReference type="SUPFAM" id="SSF51294">
    <property type="entry name" value="Hedgehog/intein (Hint) domain"/>
    <property type="match status" value="1"/>
</dbReference>
<accession>A0ABZ1E0I2</accession>
<name>A0ABZ1E0I2_9RHOB</name>
<dbReference type="Pfam" id="PF13403">
    <property type="entry name" value="Hint_2"/>
    <property type="match status" value="1"/>
</dbReference>
<sequence>MPNLNAFSALSLGAEPCSDDVLVLSTIEQATEARFAFSDYDEKAGEFSFADPEDGPAASGPLHALYALGTGIEGGCRVLTADGLRRCDELRNGDLVMTRNGLQPVLWVGHRHLQWRVLGLAPQLRPSRIAAGTLGGGLPEADLSLAPMQRIVADPSLSEICGKDLATRSAGLEPVSACNYVQILFADTEAMLVEGVWLQSYVPTRQNIGLLADDDRMEILFHKRHLLG</sequence>
<feature type="domain" description="Hedgehog/Intein (Hint)" evidence="1">
    <location>
        <begin position="75"/>
        <end position="204"/>
    </location>
</feature>
<evidence type="ECO:0000259" key="1">
    <source>
        <dbReference type="Pfam" id="PF13403"/>
    </source>
</evidence>
<dbReference type="InterPro" id="IPR036844">
    <property type="entry name" value="Hint_dom_sf"/>
</dbReference>